<reference evidence="1 2" key="1">
    <citation type="submission" date="2018-01" db="EMBL/GenBank/DDBJ databases">
        <title>Complete genome sequence of Salinigranum rubrum GX10T, an extremely halophilic archaeon isolated from a marine solar saltern.</title>
        <authorList>
            <person name="Han S."/>
        </authorList>
    </citation>
    <scope>NUCLEOTIDE SEQUENCE [LARGE SCALE GENOMIC DNA]</scope>
    <source>
        <strain evidence="1 2">GX10</strain>
    </source>
</reference>
<keyword evidence="2" id="KW-1185">Reference proteome</keyword>
<dbReference type="KEGG" id="srub:C2R22_08890"/>
<evidence type="ECO:0000313" key="1">
    <source>
        <dbReference type="EMBL" id="AUV81750.1"/>
    </source>
</evidence>
<protein>
    <submittedName>
        <fullName evidence="1">Uncharacterized protein</fullName>
    </submittedName>
</protein>
<proteinExistence type="predicted"/>
<dbReference type="GeneID" id="35592202"/>
<dbReference type="RefSeq" id="WP_103425438.1">
    <property type="nucleotide sequence ID" value="NZ_CP026309.1"/>
</dbReference>
<name>A0A2I8VIK5_9EURY</name>
<organism evidence="1 2">
    <name type="scientific">Salinigranum rubrum</name>
    <dbReference type="NCBI Taxonomy" id="755307"/>
    <lineage>
        <taxon>Archaea</taxon>
        <taxon>Methanobacteriati</taxon>
        <taxon>Methanobacteriota</taxon>
        <taxon>Stenosarchaea group</taxon>
        <taxon>Halobacteria</taxon>
        <taxon>Halobacteriales</taxon>
        <taxon>Haloferacaceae</taxon>
        <taxon>Salinigranum</taxon>
    </lineage>
</organism>
<gene>
    <name evidence="1" type="ORF">C2R22_08890</name>
</gene>
<sequence>MSDDTPADVELLPEEAQQHLTTTCRTAAGDSVRSVVYFSRTDYQQLYLRGDLERDADLDTFVGSEWQDFNITQNAYQGSELGDYRYTIRVFENGFLVRITTHNHGVIVTTDNVTLRDFEELATAVGHLFDEWNLD</sequence>
<dbReference type="Pfam" id="PF24366">
    <property type="entry name" value="DUF7522"/>
    <property type="match status" value="1"/>
</dbReference>
<accession>A0A2I8VIK5</accession>
<evidence type="ECO:0000313" key="2">
    <source>
        <dbReference type="Proteomes" id="UP000236584"/>
    </source>
</evidence>
<dbReference type="EMBL" id="CP026309">
    <property type="protein sequence ID" value="AUV81750.1"/>
    <property type="molecule type" value="Genomic_DNA"/>
</dbReference>
<dbReference type="AlphaFoldDB" id="A0A2I8VIK5"/>
<dbReference type="InterPro" id="IPR055944">
    <property type="entry name" value="DUF7522"/>
</dbReference>
<dbReference type="Proteomes" id="UP000236584">
    <property type="component" value="Chromosome"/>
</dbReference>
<dbReference type="OrthoDB" id="256252at2157"/>